<dbReference type="PROSITE" id="PS51688">
    <property type="entry name" value="ICA"/>
    <property type="match status" value="1"/>
</dbReference>
<dbReference type="Proteomes" id="UP001589734">
    <property type="component" value="Unassembled WGS sequence"/>
</dbReference>
<feature type="signal peptide" evidence="2">
    <location>
        <begin position="1"/>
        <end position="18"/>
    </location>
</feature>
<evidence type="ECO:0000256" key="2">
    <source>
        <dbReference type="SAM" id="SignalP"/>
    </source>
</evidence>
<dbReference type="EMBL" id="JBHLYW010000005">
    <property type="protein sequence ID" value="MFC0076415.1"/>
    <property type="molecule type" value="Genomic_DNA"/>
</dbReference>
<proteinExistence type="predicted"/>
<dbReference type="RefSeq" id="WP_379684130.1">
    <property type="nucleotide sequence ID" value="NZ_JBHLYW010000005.1"/>
</dbReference>
<evidence type="ECO:0000256" key="1">
    <source>
        <dbReference type="SAM" id="Coils"/>
    </source>
</evidence>
<sequence length="515" mass="54007">MRKITLWLILIQSGLLMAQTKTVVSPYGEKITIHPNANNGLTPNNGNIQLGGTLTEPNTTITASANNTLSIKGLDTGQATDNLILTDDDGIVKNIKAAALPMWFITGNGNTDAATNFLGTTDDVDLVFKRNTIPSGRLGINNTTFGANTFSNATISNAVAIGANAMKNATGNYSVAIGNQTLMNSTGSSNTAIGYAALSDNTSGYTNTGIARGALAKNTTGTSNTAIGYNSLNANTTANFNTAIGYVALSNNIDSAENVAVGSNSMVSNISSSFNTAVGSNALNAYAGGTGATYNVALGSRSLGYLTGGINNVALGSRSGAFYGTGTTNNLTTADTSVFIGYVANPQANAQTNQIVIGYNSVGRGSNTVQIGNSTMTSIGGQVGWSFPSDVRLKKDIQDSPFGLNFITKLRPVVYHMKTGTTDLQTGFIAQEVEKATNSLNYDFNAVVKPQTNAENDYYSLRYAEFVVPLVKAVQEQQAQIEKQQNELAAKDNDIKNLNDRVAILEKAMAKISKM</sequence>
<dbReference type="Gene3D" id="2.150.10.10">
    <property type="entry name" value="Serralysin-like metalloprotease, C-terminal"/>
    <property type="match status" value="1"/>
</dbReference>
<gene>
    <name evidence="4" type="ORF">ACFFLS_05150</name>
</gene>
<dbReference type="InterPro" id="IPR030392">
    <property type="entry name" value="S74_ICA"/>
</dbReference>
<keyword evidence="1" id="KW-0175">Coiled coil</keyword>
<dbReference type="InterPro" id="IPR011049">
    <property type="entry name" value="Serralysin-like_metalloprot_C"/>
</dbReference>
<feature type="coiled-coil region" evidence="1">
    <location>
        <begin position="471"/>
        <end position="515"/>
    </location>
</feature>
<feature type="domain" description="Peptidase S74" evidence="3">
    <location>
        <begin position="389"/>
        <end position="488"/>
    </location>
</feature>
<evidence type="ECO:0000313" key="5">
    <source>
        <dbReference type="Proteomes" id="UP001589734"/>
    </source>
</evidence>
<organism evidence="4 5">
    <name type="scientific">Flavobacterium procerum</name>
    <dbReference type="NCBI Taxonomy" id="1455569"/>
    <lineage>
        <taxon>Bacteria</taxon>
        <taxon>Pseudomonadati</taxon>
        <taxon>Bacteroidota</taxon>
        <taxon>Flavobacteriia</taxon>
        <taxon>Flavobacteriales</taxon>
        <taxon>Flavobacteriaceae</taxon>
        <taxon>Flavobacterium</taxon>
    </lineage>
</organism>
<reference evidence="4 5" key="1">
    <citation type="submission" date="2024-09" db="EMBL/GenBank/DDBJ databases">
        <authorList>
            <person name="Sun Q."/>
            <person name="Mori K."/>
        </authorList>
    </citation>
    <scope>NUCLEOTIDE SEQUENCE [LARGE SCALE GENOMIC DNA]</scope>
    <source>
        <strain evidence="4 5">CGMCC 1.12926</strain>
    </source>
</reference>
<keyword evidence="2" id="KW-0732">Signal</keyword>
<protein>
    <submittedName>
        <fullName evidence="4">Tail fiber domain-containing protein</fullName>
    </submittedName>
</protein>
<name>A0ABV6BLU2_9FLAO</name>
<dbReference type="Pfam" id="PF13884">
    <property type="entry name" value="Peptidase_S74"/>
    <property type="match status" value="1"/>
</dbReference>
<keyword evidence="5" id="KW-1185">Reference proteome</keyword>
<comment type="caution">
    <text evidence="4">The sequence shown here is derived from an EMBL/GenBank/DDBJ whole genome shotgun (WGS) entry which is preliminary data.</text>
</comment>
<feature type="chain" id="PRO_5046287103" evidence="2">
    <location>
        <begin position="19"/>
        <end position="515"/>
    </location>
</feature>
<accession>A0ABV6BLU2</accession>
<evidence type="ECO:0000259" key="3">
    <source>
        <dbReference type="PROSITE" id="PS51688"/>
    </source>
</evidence>
<evidence type="ECO:0000313" key="4">
    <source>
        <dbReference type="EMBL" id="MFC0076415.1"/>
    </source>
</evidence>